<dbReference type="PROSITE" id="PS50920">
    <property type="entry name" value="SOLCAR"/>
    <property type="match status" value="1"/>
</dbReference>
<evidence type="ECO:0000256" key="1">
    <source>
        <dbReference type="SAM" id="Phobius"/>
    </source>
</evidence>
<feature type="transmembrane region" description="Helical" evidence="1">
    <location>
        <begin position="201"/>
        <end position="220"/>
    </location>
</feature>
<dbReference type="PANTHER" id="PTHR35797">
    <property type="entry name" value="PROTEASE-RELATED"/>
    <property type="match status" value="1"/>
</dbReference>
<dbReference type="InterPro" id="IPR018108">
    <property type="entry name" value="MCP_transmembrane"/>
</dbReference>
<evidence type="ECO:0000259" key="2">
    <source>
        <dbReference type="Pfam" id="PF02517"/>
    </source>
</evidence>
<evidence type="ECO:0000313" key="3">
    <source>
        <dbReference type="EMBL" id="MCX2818667.1"/>
    </source>
</evidence>
<dbReference type="RefSeq" id="WP_266086509.1">
    <property type="nucleotide sequence ID" value="NZ_RKLV01000004.1"/>
</dbReference>
<dbReference type="InterPro" id="IPR042150">
    <property type="entry name" value="MmRce1-like"/>
</dbReference>
<feature type="transmembrane region" description="Helical" evidence="1">
    <location>
        <begin position="259"/>
        <end position="281"/>
    </location>
</feature>
<protein>
    <submittedName>
        <fullName evidence="3">CPBP family intramembrane metalloprotease</fullName>
    </submittedName>
</protein>
<dbReference type="Pfam" id="PF02517">
    <property type="entry name" value="Rce1-like"/>
    <property type="match status" value="1"/>
</dbReference>
<keyword evidence="1" id="KW-1133">Transmembrane helix</keyword>
<name>A0A9Q4C2H5_9EURY</name>
<feature type="domain" description="CAAX prenyl protease 2/Lysostaphin resistance protein A-like" evidence="2">
    <location>
        <begin position="145"/>
        <end position="244"/>
    </location>
</feature>
<evidence type="ECO:0000313" key="4">
    <source>
        <dbReference type="Proteomes" id="UP001149411"/>
    </source>
</evidence>
<dbReference type="GO" id="GO:0080120">
    <property type="term" value="P:CAAX-box protein maturation"/>
    <property type="evidence" value="ECO:0007669"/>
    <property type="project" value="UniProtKB-ARBA"/>
</dbReference>
<keyword evidence="4" id="KW-1185">Reference proteome</keyword>
<proteinExistence type="predicted"/>
<dbReference type="Proteomes" id="UP001149411">
    <property type="component" value="Unassembled WGS sequence"/>
</dbReference>
<keyword evidence="3" id="KW-0482">Metalloprotease</keyword>
<dbReference type="InterPro" id="IPR003675">
    <property type="entry name" value="Rce1/LyrA-like_dom"/>
</dbReference>
<feature type="transmembrane region" description="Helical" evidence="1">
    <location>
        <begin position="175"/>
        <end position="195"/>
    </location>
</feature>
<dbReference type="AlphaFoldDB" id="A0A9Q4C2H5"/>
<organism evidence="3 4">
    <name type="scientific">Halorutilus salinus</name>
    <dbReference type="NCBI Taxonomy" id="2487751"/>
    <lineage>
        <taxon>Archaea</taxon>
        <taxon>Methanobacteriati</taxon>
        <taxon>Methanobacteriota</taxon>
        <taxon>Stenosarchaea group</taxon>
        <taxon>Halobacteria</taxon>
        <taxon>Halorutilales</taxon>
        <taxon>Halorutilaceae</taxon>
        <taxon>Halorutilus</taxon>
    </lineage>
</organism>
<feature type="transmembrane region" description="Helical" evidence="1">
    <location>
        <begin position="232"/>
        <end position="253"/>
    </location>
</feature>
<feature type="transmembrane region" description="Helical" evidence="1">
    <location>
        <begin position="132"/>
        <end position="154"/>
    </location>
</feature>
<accession>A0A9Q4C2H5</accession>
<keyword evidence="1" id="KW-0472">Membrane</keyword>
<feature type="transmembrane region" description="Helical" evidence="1">
    <location>
        <begin position="32"/>
        <end position="52"/>
    </location>
</feature>
<keyword evidence="3" id="KW-0645">Protease</keyword>
<dbReference type="GO" id="GO:0008237">
    <property type="term" value="F:metallopeptidase activity"/>
    <property type="evidence" value="ECO:0007669"/>
    <property type="project" value="UniProtKB-KW"/>
</dbReference>
<keyword evidence="3" id="KW-0378">Hydrolase</keyword>
<dbReference type="EMBL" id="RKLV01000004">
    <property type="protein sequence ID" value="MCX2818667.1"/>
    <property type="molecule type" value="Genomic_DNA"/>
</dbReference>
<gene>
    <name evidence="3" type="ORF">EGH25_04795</name>
</gene>
<reference evidence="3" key="1">
    <citation type="submission" date="2022-09" db="EMBL/GenBank/DDBJ databases">
        <title>Haloadaptaus new haloarchaeum isolated from saline soil.</title>
        <authorList>
            <person name="Duran-Viseras A."/>
            <person name="Sanchez-Porro C."/>
            <person name="Ventosa A."/>
        </authorList>
    </citation>
    <scope>NUCLEOTIDE SEQUENCE</scope>
    <source>
        <strain evidence="3">F3-133</strain>
    </source>
</reference>
<keyword evidence="1" id="KW-0812">Transmembrane</keyword>
<feature type="transmembrane region" description="Helical" evidence="1">
    <location>
        <begin position="73"/>
        <end position="94"/>
    </location>
</feature>
<sequence length="300" mass="31327">MKKLSEYVVLAFVFSWTVAAVYRFLGGRVDDPAFVAVAVVYMFGPLVSVSVVQIRRGERVAPAVGARISLSPWLVVAWLTPAVVALLAVAFAVAHPDGGLVTSAATVVESYGPSFSAERAASMTRRLRGVPLSFVVGSILVTGLIAGATVNAVAAFGEEAGWRGLMLYELSDESFWHASALIGLTWGVWHIPLVVQGYNYPSAPVVGIFAMVAFTLLATPPLNYVRLKAGTIVAPSTFHGTVNATASVSVVAVGGVSRLVTGAGVAAMAGLATVNVVMVVYDRRKGEGVTSSRLSESLDV</sequence>
<feature type="transmembrane region" description="Helical" evidence="1">
    <location>
        <begin position="7"/>
        <end position="26"/>
    </location>
</feature>
<dbReference type="GO" id="GO:0004175">
    <property type="term" value="F:endopeptidase activity"/>
    <property type="evidence" value="ECO:0007669"/>
    <property type="project" value="UniProtKB-ARBA"/>
</dbReference>
<dbReference type="PANTHER" id="PTHR35797:SF1">
    <property type="entry name" value="PROTEASE"/>
    <property type="match status" value="1"/>
</dbReference>
<comment type="caution">
    <text evidence="3">The sequence shown here is derived from an EMBL/GenBank/DDBJ whole genome shotgun (WGS) entry which is preliminary data.</text>
</comment>